<protein>
    <submittedName>
        <fullName evidence="1">Soluble secred antigen</fullName>
    </submittedName>
</protein>
<dbReference type="EMBL" id="BK032760">
    <property type="protein sequence ID" value="DAF58982.1"/>
    <property type="molecule type" value="Genomic_DNA"/>
</dbReference>
<organism evidence="1">
    <name type="scientific">Myoviridae sp. ctgXa1</name>
    <dbReference type="NCBI Taxonomy" id="2827700"/>
    <lineage>
        <taxon>Viruses</taxon>
        <taxon>Duplodnaviria</taxon>
        <taxon>Heunggongvirae</taxon>
        <taxon>Uroviricota</taxon>
        <taxon>Caudoviricetes</taxon>
    </lineage>
</organism>
<evidence type="ECO:0000313" key="1">
    <source>
        <dbReference type="EMBL" id="DAF58982.1"/>
    </source>
</evidence>
<sequence>MNSPCRCKAPAPLFAVYAKDGRIMMQTDSPACVPPPDILKALKAAGYKIKERKQ</sequence>
<reference evidence="1" key="1">
    <citation type="journal article" date="2021" name="Proc. Natl. Acad. Sci. U.S.A.">
        <title>A Catalog of Tens of Thousands of Viruses from Human Metagenomes Reveals Hidden Associations with Chronic Diseases.</title>
        <authorList>
            <person name="Tisza M.J."/>
            <person name="Buck C.B."/>
        </authorList>
    </citation>
    <scope>NUCLEOTIDE SEQUENCE</scope>
    <source>
        <strain evidence="1">CtgXa1</strain>
    </source>
</reference>
<accession>A0A8S5T6W3</accession>
<proteinExistence type="predicted"/>
<name>A0A8S5T6W3_9CAUD</name>